<dbReference type="AlphaFoldDB" id="A0A2A6CJU0"/>
<dbReference type="InterPro" id="IPR056039">
    <property type="entry name" value="DUF7622"/>
</dbReference>
<dbReference type="EnsemblMetazoa" id="PPA41551.1">
    <property type="protein sequence ID" value="PPA41551.1"/>
    <property type="gene ID" value="WBGene00279920"/>
</dbReference>
<proteinExistence type="predicted"/>
<dbReference type="PANTHER" id="PTHR37433:SF5">
    <property type="entry name" value="DUF753 DOMAIN-CONTAINING PROTEIN-RELATED"/>
    <property type="match status" value="1"/>
</dbReference>
<dbReference type="Pfam" id="PF24602">
    <property type="entry name" value="DUF7622"/>
    <property type="match status" value="1"/>
</dbReference>
<gene>
    <name evidence="2" type="primary">WBGene00279920</name>
</gene>
<dbReference type="Proteomes" id="UP000005239">
    <property type="component" value="Unassembled WGS sequence"/>
</dbReference>
<reference evidence="3" key="1">
    <citation type="journal article" date="2008" name="Nat. Genet.">
        <title>The Pristionchus pacificus genome provides a unique perspective on nematode lifestyle and parasitism.</title>
        <authorList>
            <person name="Dieterich C."/>
            <person name="Clifton S.W."/>
            <person name="Schuster L.N."/>
            <person name="Chinwalla A."/>
            <person name="Delehaunty K."/>
            <person name="Dinkelacker I."/>
            <person name="Fulton L."/>
            <person name="Fulton R."/>
            <person name="Godfrey J."/>
            <person name="Minx P."/>
            <person name="Mitreva M."/>
            <person name="Roeseler W."/>
            <person name="Tian H."/>
            <person name="Witte H."/>
            <person name="Yang S.P."/>
            <person name="Wilson R.K."/>
            <person name="Sommer R.J."/>
        </authorList>
    </citation>
    <scope>NUCLEOTIDE SEQUENCE [LARGE SCALE GENOMIC DNA]</scope>
    <source>
        <strain evidence="3">PS312</strain>
    </source>
</reference>
<evidence type="ECO:0000259" key="1">
    <source>
        <dbReference type="Pfam" id="PF24602"/>
    </source>
</evidence>
<keyword evidence="3" id="KW-1185">Reference proteome</keyword>
<sequence>MHAWFLSLTVLSSLSLTFAVKCREKIFGLSEVYKNDDYETKTCDGDYCIVGGEVYESRNLQLCLNGASFSRFNDRCWSNELMSYCVCKYTNANSKNTPYNSLLTCARITFDFGCLPRETYRVGPHYVSPTTTIYDDCVACEVSRCHRSLMHEIKDVLQPQSCVRVQTGSSSSQIYCVCDTGNYCADQLSKEQDLNGETVTCYTGSAGNGTCKGQFCFFERGPYLNFSKYYEYNAPMRGCITNNETLFAGLYQVGYMRTILKEFVICNFDLCNADWDSASRSVPAPSTTPVQTTTSSSLSKESFFEIEYMKLFSSIKSALDIFINRYAEIQG</sequence>
<dbReference type="PANTHER" id="PTHR37433">
    <property type="entry name" value="PROTEIN CBG25136-RELATED"/>
    <property type="match status" value="1"/>
</dbReference>
<accession>A0A8R1UVH1</accession>
<evidence type="ECO:0000313" key="2">
    <source>
        <dbReference type="EnsemblMetazoa" id="PPA41551.1"/>
    </source>
</evidence>
<evidence type="ECO:0000313" key="3">
    <source>
        <dbReference type="Proteomes" id="UP000005239"/>
    </source>
</evidence>
<name>A0A2A6CJU0_PRIPA</name>
<accession>A0A2A6CJU0</accession>
<feature type="domain" description="DUF7622" evidence="1">
    <location>
        <begin position="197"/>
        <end position="275"/>
    </location>
</feature>
<protein>
    <recommendedName>
        <fullName evidence="1">DUF7622 domain-containing protein</fullName>
    </recommendedName>
</protein>
<reference evidence="2" key="2">
    <citation type="submission" date="2022-06" db="UniProtKB">
        <authorList>
            <consortium name="EnsemblMetazoa"/>
        </authorList>
    </citation>
    <scope>IDENTIFICATION</scope>
    <source>
        <strain evidence="2">PS312</strain>
    </source>
</reference>
<organism evidence="2 3">
    <name type="scientific">Pristionchus pacificus</name>
    <name type="common">Parasitic nematode worm</name>
    <dbReference type="NCBI Taxonomy" id="54126"/>
    <lineage>
        <taxon>Eukaryota</taxon>
        <taxon>Metazoa</taxon>
        <taxon>Ecdysozoa</taxon>
        <taxon>Nematoda</taxon>
        <taxon>Chromadorea</taxon>
        <taxon>Rhabditida</taxon>
        <taxon>Rhabditina</taxon>
        <taxon>Diplogasteromorpha</taxon>
        <taxon>Diplogasteroidea</taxon>
        <taxon>Neodiplogasteridae</taxon>
        <taxon>Pristionchus</taxon>
    </lineage>
</organism>